<dbReference type="Proteomes" id="UP000236161">
    <property type="component" value="Unassembled WGS sequence"/>
</dbReference>
<gene>
    <name evidence="1" type="ORF">AXF42_Ash015424</name>
</gene>
<keyword evidence="2" id="KW-1185">Reference proteome</keyword>
<name>A0A2H9ZS64_9ASPA</name>
<reference evidence="1 2" key="1">
    <citation type="journal article" date="2017" name="Nature">
        <title>The Apostasia genome and the evolution of orchids.</title>
        <authorList>
            <person name="Zhang G.Q."/>
            <person name="Liu K.W."/>
            <person name="Li Z."/>
            <person name="Lohaus R."/>
            <person name="Hsiao Y.Y."/>
            <person name="Niu S.C."/>
            <person name="Wang J.Y."/>
            <person name="Lin Y.C."/>
            <person name="Xu Q."/>
            <person name="Chen L.J."/>
            <person name="Yoshida K."/>
            <person name="Fujiwara S."/>
            <person name="Wang Z.W."/>
            <person name="Zhang Y.Q."/>
            <person name="Mitsuda N."/>
            <person name="Wang M."/>
            <person name="Liu G.H."/>
            <person name="Pecoraro L."/>
            <person name="Huang H.X."/>
            <person name="Xiao X.J."/>
            <person name="Lin M."/>
            <person name="Wu X.Y."/>
            <person name="Wu W.L."/>
            <person name="Chen Y.Y."/>
            <person name="Chang S.B."/>
            <person name="Sakamoto S."/>
            <person name="Ohme-Takagi M."/>
            <person name="Yagi M."/>
            <person name="Zeng S.J."/>
            <person name="Shen C.Y."/>
            <person name="Yeh C.M."/>
            <person name="Luo Y.B."/>
            <person name="Tsai W.C."/>
            <person name="Van de Peer Y."/>
            <person name="Liu Z.J."/>
        </authorList>
    </citation>
    <scope>NUCLEOTIDE SEQUENCE [LARGE SCALE GENOMIC DNA]</scope>
    <source>
        <strain evidence="2">cv. Shenzhen</strain>
        <tissue evidence="1">Stem</tissue>
    </source>
</reference>
<proteinExistence type="predicted"/>
<evidence type="ECO:0000313" key="2">
    <source>
        <dbReference type="Proteomes" id="UP000236161"/>
    </source>
</evidence>
<organism evidence="1 2">
    <name type="scientific">Apostasia shenzhenica</name>
    <dbReference type="NCBI Taxonomy" id="1088818"/>
    <lineage>
        <taxon>Eukaryota</taxon>
        <taxon>Viridiplantae</taxon>
        <taxon>Streptophyta</taxon>
        <taxon>Embryophyta</taxon>
        <taxon>Tracheophyta</taxon>
        <taxon>Spermatophyta</taxon>
        <taxon>Magnoliopsida</taxon>
        <taxon>Liliopsida</taxon>
        <taxon>Asparagales</taxon>
        <taxon>Orchidaceae</taxon>
        <taxon>Apostasioideae</taxon>
        <taxon>Apostasia</taxon>
    </lineage>
</organism>
<sequence>MVREKDTCWEQCVLVNATRQKVQCNYCHGKFSEGVYRMKFHLAKVKNKDIVPCTKVSDHVRDLILNILITQKKKKKKTCKKLKNDQAPDLWLQSTTWQCLSPCVTTSSFPLYATNSR</sequence>
<dbReference type="STRING" id="1088818.A0A2H9ZS64"/>
<dbReference type="AlphaFoldDB" id="A0A2H9ZS64"/>
<evidence type="ECO:0008006" key="3">
    <source>
        <dbReference type="Google" id="ProtNLM"/>
    </source>
</evidence>
<dbReference type="EMBL" id="KZ454427">
    <property type="protein sequence ID" value="PKA46133.1"/>
    <property type="molecule type" value="Genomic_DNA"/>
</dbReference>
<accession>A0A2H9ZS64</accession>
<protein>
    <recommendedName>
        <fullName evidence="3">BED-type domain-containing protein</fullName>
    </recommendedName>
</protein>
<dbReference type="OrthoDB" id="726566at2759"/>
<dbReference type="PANTHER" id="PTHR46951">
    <property type="entry name" value="BED-TYPE DOMAIN-CONTAINING PROTEIN"/>
    <property type="match status" value="1"/>
</dbReference>
<evidence type="ECO:0000313" key="1">
    <source>
        <dbReference type="EMBL" id="PKA46133.1"/>
    </source>
</evidence>
<dbReference type="PANTHER" id="PTHR46951:SF2">
    <property type="entry name" value="BED-TYPE DOMAIN-CONTAINING PROTEIN"/>
    <property type="match status" value="1"/>
</dbReference>